<proteinExistence type="predicted"/>
<accession>A0A9P7ZKE6</accession>
<sequence>MPPPTLAPPTDDDWRECLFIRALWALRVVERDDAVTGTIIVDLDEDFVIPAGKHSIVAIAERRDHSIHPISAIADEVRPCHRFEAHCFFPVFPLDWASVAVMHVDLDNDVVLPAGKHTILAVTRGGDYATNAASNLAETDANDGSVSEETVTDGQNPIYTPGSNMSCASDAVAAASAPANPQNHVPIADIAALVESLNASECLPLCWKMLIGKLTFRLEGTRDSNGRSDYTHAELFTVIAQAATEAHTGWTWLYPIIHRTTRTPMWSADDSTFADDLHGAQEMLQKFKTCLLHFRGIEVSIDTFERYGLWSIDFLASGSGKSAFAVSLLGFWPHLKPSMFLRDDKGSSRPVHDSVSKGLGRFMEVFTHAVREVLPLVQKTVIAGIIHDEEQMTEAVLAAGHVFAELMDLAYVRNRMHKDR</sequence>
<keyword evidence="2" id="KW-1185">Reference proteome</keyword>
<gene>
    <name evidence="1" type="ORF">F5Z01DRAFT_164749</name>
</gene>
<dbReference type="RefSeq" id="XP_046117296.1">
    <property type="nucleotide sequence ID" value="XM_046257845.1"/>
</dbReference>
<reference evidence="1" key="1">
    <citation type="journal article" date="2021" name="IMA Fungus">
        <title>Genomic characterization of three marine fungi, including Emericellopsis atlantica sp. nov. with signatures of a generalist lifestyle and marine biomass degradation.</title>
        <authorList>
            <person name="Hagestad O.C."/>
            <person name="Hou L."/>
            <person name="Andersen J.H."/>
            <person name="Hansen E.H."/>
            <person name="Altermark B."/>
            <person name="Li C."/>
            <person name="Kuhnert E."/>
            <person name="Cox R.J."/>
            <person name="Crous P.W."/>
            <person name="Spatafora J.W."/>
            <person name="Lail K."/>
            <person name="Amirebrahimi M."/>
            <person name="Lipzen A."/>
            <person name="Pangilinan J."/>
            <person name="Andreopoulos W."/>
            <person name="Hayes R.D."/>
            <person name="Ng V."/>
            <person name="Grigoriev I.V."/>
            <person name="Jackson S.A."/>
            <person name="Sutton T.D.S."/>
            <person name="Dobson A.D.W."/>
            <person name="Rama T."/>
        </authorList>
    </citation>
    <scope>NUCLEOTIDE SEQUENCE</scope>
    <source>
        <strain evidence="1">TS7</strain>
    </source>
</reference>
<comment type="caution">
    <text evidence="1">The sequence shown here is derived from an EMBL/GenBank/DDBJ whole genome shotgun (WGS) entry which is preliminary data.</text>
</comment>
<dbReference type="Proteomes" id="UP000887229">
    <property type="component" value="Unassembled WGS sequence"/>
</dbReference>
<dbReference type="EMBL" id="MU251258">
    <property type="protein sequence ID" value="KAG9253372.1"/>
    <property type="molecule type" value="Genomic_DNA"/>
</dbReference>
<evidence type="ECO:0000313" key="1">
    <source>
        <dbReference type="EMBL" id="KAG9253372.1"/>
    </source>
</evidence>
<dbReference type="OrthoDB" id="10473981at2759"/>
<organism evidence="1 2">
    <name type="scientific">Emericellopsis atlantica</name>
    <dbReference type="NCBI Taxonomy" id="2614577"/>
    <lineage>
        <taxon>Eukaryota</taxon>
        <taxon>Fungi</taxon>
        <taxon>Dikarya</taxon>
        <taxon>Ascomycota</taxon>
        <taxon>Pezizomycotina</taxon>
        <taxon>Sordariomycetes</taxon>
        <taxon>Hypocreomycetidae</taxon>
        <taxon>Hypocreales</taxon>
        <taxon>Bionectriaceae</taxon>
        <taxon>Emericellopsis</taxon>
    </lineage>
</organism>
<dbReference type="AlphaFoldDB" id="A0A9P7ZKE6"/>
<name>A0A9P7ZKE6_9HYPO</name>
<dbReference type="GeneID" id="70288748"/>
<evidence type="ECO:0000313" key="2">
    <source>
        <dbReference type="Proteomes" id="UP000887229"/>
    </source>
</evidence>
<protein>
    <submittedName>
        <fullName evidence="1">Uncharacterized protein</fullName>
    </submittedName>
</protein>